<dbReference type="GO" id="GO:0008033">
    <property type="term" value="P:tRNA processing"/>
    <property type="evidence" value="ECO:0007669"/>
    <property type="project" value="UniProtKB-KW"/>
</dbReference>
<evidence type="ECO:0000313" key="15">
    <source>
        <dbReference type="EMBL" id="SLM28824.1"/>
    </source>
</evidence>
<evidence type="ECO:0000256" key="9">
    <source>
        <dbReference type="ARBA" id="ARBA00022842"/>
    </source>
</evidence>
<dbReference type="Gene3D" id="1.10.3090.10">
    <property type="entry name" value="cca-adding enzyme, domain 2"/>
    <property type="match status" value="1"/>
</dbReference>
<dbReference type="InterPro" id="IPR038763">
    <property type="entry name" value="DHH_sf"/>
</dbReference>
<dbReference type="EC" id="2.7.7.72" evidence="15"/>
<evidence type="ECO:0000256" key="11">
    <source>
        <dbReference type="PROSITE-ProRule" id="PRU00703"/>
    </source>
</evidence>
<dbReference type="InterPro" id="IPR032828">
    <property type="entry name" value="PolyA_RNA-bd"/>
</dbReference>
<dbReference type="InterPro" id="IPR002646">
    <property type="entry name" value="PolA_pol_head_dom"/>
</dbReference>
<dbReference type="Gene3D" id="3.10.310.30">
    <property type="match status" value="1"/>
</dbReference>
<keyword evidence="16" id="KW-1185">Reference proteome</keyword>
<dbReference type="Pfam" id="PF01368">
    <property type="entry name" value="DHH"/>
    <property type="match status" value="1"/>
</dbReference>
<keyword evidence="4 12" id="KW-0808">Transferase</keyword>
<evidence type="ECO:0000256" key="13">
    <source>
        <dbReference type="SAM" id="Coils"/>
    </source>
</evidence>
<keyword evidence="13" id="KW-0175">Coiled coil</keyword>
<dbReference type="InterPro" id="IPR001667">
    <property type="entry name" value="DDH_dom"/>
</dbReference>
<evidence type="ECO:0000256" key="12">
    <source>
        <dbReference type="RuleBase" id="RU003953"/>
    </source>
</evidence>
<keyword evidence="8" id="KW-0547">Nucleotide-binding</keyword>
<gene>
    <name evidence="15" type="ORF">MTBBW1_160015</name>
</gene>
<keyword evidence="7" id="KW-0479">Metal-binding</keyword>
<name>A0A1W1H8R6_9BACT</name>
<dbReference type="InterPro" id="IPR003156">
    <property type="entry name" value="DHHA1_dom"/>
</dbReference>
<evidence type="ECO:0000256" key="7">
    <source>
        <dbReference type="ARBA" id="ARBA00022723"/>
    </source>
</evidence>
<evidence type="ECO:0000256" key="10">
    <source>
        <dbReference type="ARBA" id="ARBA00022884"/>
    </source>
</evidence>
<organism evidence="15 16">
    <name type="scientific">Desulfamplus magnetovallimortis</name>
    <dbReference type="NCBI Taxonomy" id="1246637"/>
    <lineage>
        <taxon>Bacteria</taxon>
        <taxon>Pseudomonadati</taxon>
        <taxon>Thermodesulfobacteriota</taxon>
        <taxon>Desulfobacteria</taxon>
        <taxon>Desulfobacterales</taxon>
        <taxon>Desulfobacteraceae</taxon>
        <taxon>Desulfamplus</taxon>
    </lineage>
</organism>
<dbReference type="InterPro" id="IPR046342">
    <property type="entry name" value="CBS_dom_sf"/>
</dbReference>
<evidence type="ECO:0000313" key="16">
    <source>
        <dbReference type="Proteomes" id="UP000191931"/>
    </source>
</evidence>
<keyword evidence="5" id="KW-0819">tRNA processing</keyword>
<dbReference type="CDD" id="cd05398">
    <property type="entry name" value="NT_ClassII-CCAase"/>
    <property type="match status" value="1"/>
</dbReference>
<keyword evidence="6 15" id="KW-0548">Nucleotidyltransferase</keyword>
<dbReference type="PANTHER" id="PTHR47788:SF1">
    <property type="entry name" value="A-ADDING TRNA NUCLEOTIDYLTRANSFERASE"/>
    <property type="match status" value="1"/>
</dbReference>
<keyword evidence="10 12" id="KW-0694">RNA-binding</keyword>
<dbReference type="CDD" id="cd17772">
    <property type="entry name" value="CBS_pair_DHH_polyA_Pol_assoc"/>
    <property type="match status" value="1"/>
</dbReference>
<evidence type="ECO:0000256" key="5">
    <source>
        <dbReference type="ARBA" id="ARBA00022694"/>
    </source>
</evidence>
<comment type="similarity">
    <text evidence="2 12">Belongs to the tRNA nucleotidyltransferase/poly(A) polymerase family.</text>
</comment>
<feature type="coiled-coil region" evidence="13">
    <location>
        <begin position="138"/>
        <end position="169"/>
    </location>
</feature>
<reference evidence="15 16" key="1">
    <citation type="submission" date="2017-03" db="EMBL/GenBank/DDBJ databases">
        <authorList>
            <person name="Afonso C.L."/>
            <person name="Miller P.J."/>
            <person name="Scott M.A."/>
            <person name="Spackman E."/>
            <person name="Goraichik I."/>
            <person name="Dimitrov K.M."/>
            <person name="Suarez D.L."/>
            <person name="Swayne D.E."/>
        </authorList>
    </citation>
    <scope>NUCLEOTIDE SEQUENCE [LARGE SCALE GENOMIC DNA]</scope>
    <source>
        <strain evidence="15">PRJEB14757</strain>
    </source>
</reference>
<protein>
    <submittedName>
        <fullName evidence="15">PolyA polymerase family protein (TRNA nucleotidyltransferase) (TRNA CCA-pyrophosphorylase)</fullName>
        <ecNumber evidence="15">2.7.7.72</ecNumber>
    </submittedName>
</protein>
<dbReference type="Gene3D" id="3.90.1640.10">
    <property type="entry name" value="inorganic pyrophosphatase (n-terminal core)"/>
    <property type="match status" value="2"/>
</dbReference>
<dbReference type="Gene3D" id="3.10.580.10">
    <property type="entry name" value="CBS-domain"/>
    <property type="match status" value="1"/>
</dbReference>
<feature type="domain" description="CBS" evidence="14">
    <location>
        <begin position="443"/>
        <end position="498"/>
    </location>
</feature>
<accession>A0A1W1H8R6</accession>
<sequence length="945" mass="107656">MTENSEKKRPETIITSHVNSDFDSVASMLAAQKLYTDSVVIFPGSQEKNIRDFFISSMSYLFNMAPPENIDFSSVTTLVLVDTRQKKRIPAVADLLNRNDVEIHIYDHHPRQSLSLHQLAEKKQIEETKHKNGSNFQKEDVETNQNKLLEKKQEKDNKLQNNNNFQQEEIEGSFELCDSTGATVTILTKLLRKKNIAITPEEATVMALGIYEDTGSFTYTSTTEDDFREAAFLLSCGASISTISDLISKEIKSDQITWLNALLNEITCHRINGYDIHLSTISSPTYVQDLAAIVQKLMKIEELDVFFAVVLMENKISIVARSRIEEADVGQILSFLNGGGHPYAASATITDKTLAQVEQELLDSIEKTVHGREIVLELMSSPPIIIDSMMTCKKASRVMTRYNINSLLLSEDNRNNVTGFITRQIIEKAIYHKLDHLPVKEYMNTDFAVISTDARIPEIQNKIIEGKQRILPVMRDNEVIGVITRTDLLNFLVSDDKKKQASAPGMARAVKHAKKRNILPFINERLSPDIIELLRDIGRAGDEMGLDLFVVGGFVRDLMLYRKSDDIDIVVEGDGIAFAKHLAVMKQGRCNTHREFCTAVVILPCGFKIDVASSRLEYYKAPAALPTVEMSSIKLDLFRRDFTINTLAIRLNQEGFGTLIDFFGGQRDIKDKSIRIIHNLSFVEDPTRVFRAIKFANRFNFTIGKLTSNLIKNAIRIDFFKNLSGLRVFSELKQILEEENPISAIELLNEYHLDKVIHPGLILDSSVISLMESVKKALAWHDLLYLDIQYARWAVYFMVMIRRCPVKVIDEICNKFRLPPRQKNMVLRDRIRADDRLYLLEKSLPCKNSGLYHILSIFKTEQILYMIATAKKEEARKAISFYYTQLKDVTPLIRGKDLLTMGIKPGPAYRDIMQKVLDARLDGLVDTLEDELEYVNMINQNRYPH</sequence>
<keyword evidence="11" id="KW-0129">CBS domain</keyword>
<dbReference type="OrthoDB" id="9805698at2"/>
<proteinExistence type="inferred from homology"/>
<dbReference type="SMART" id="SM00116">
    <property type="entry name" value="CBS"/>
    <property type="match status" value="2"/>
</dbReference>
<dbReference type="AlphaFoldDB" id="A0A1W1H8R6"/>
<dbReference type="Pfam" id="PF00571">
    <property type="entry name" value="CBS"/>
    <property type="match status" value="2"/>
</dbReference>
<dbReference type="GO" id="GO:0000166">
    <property type="term" value="F:nucleotide binding"/>
    <property type="evidence" value="ECO:0007669"/>
    <property type="project" value="UniProtKB-KW"/>
</dbReference>
<evidence type="ECO:0000256" key="6">
    <source>
        <dbReference type="ARBA" id="ARBA00022695"/>
    </source>
</evidence>
<evidence type="ECO:0000256" key="1">
    <source>
        <dbReference type="ARBA" id="ARBA00001946"/>
    </source>
</evidence>
<dbReference type="Pfam" id="PF01743">
    <property type="entry name" value="PolyA_pol"/>
    <property type="match status" value="1"/>
</dbReference>
<dbReference type="Pfam" id="PF12627">
    <property type="entry name" value="PolyA_pol_RNAbd"/>
    <property type="match status" value="1"/>
</dbReference>
<dbReference type="InterPro" id="IPR052390">
    <property type="entry name" value="tRNA_nt/polyA_polymerase"/>
</dbReference>
<dbReference type="InterPro" id="IPR043519">
    <property type="entry name" value="NT_sf"/>
</dbReference>
<dbReference type="GO" id="GO:0046872">
    <property type="term" value="F:metal ion binding"/>
    <property type="evidence" value="ECO:0007669"/>
    <property type="project" value="UniProtKB-KW"/>
</dbReference>
<dbReference type="STRING" id="1246637.MTBBW1_160015"/>
<evidence type="ECO:0000256" key="2">
    <source>
        <dbReference type="ARBA" id="ARBA00007265"/>
    </source>
</evidence>
<dbReference type="RefSeq" id="WP_087881706.1">
    <property type="nucleotide sequence ID" value="NZ_LT828540.1"/>
</dbReference>
<dbReference type="SUPFAM" id="SSF54631">
    <property type="entry name" value="CBS-domain pair"/>
    <property type="match status" value="1"/>
</dbReference>
<evidence type="ECO:0000256" key="3">
    <source>
        <dbReference type="ARBA" id="ARBA00022555"/>
    </source>
</evidence>
<dbReference type="Proteomes" id="UP000191931">
    <property type="component" value="Unassembled WGS sequence"/>
</dbReference>
<dbReference type="GO" id="GO:0000049">
    <property type="term" value="F:tRNA binding"/>
    <property type="evidence" value="ECO:0007669"/>
    <property type="project" value="UniProtKB-KW"/>
</dbReference>
<evidence type="ECO:0000256" key="4">
    <source>
        <dbReference type="ARBA" id="ARBA00022679"/>
    </source>
</evidence>
<dbReference type="SUPFAM" id="SSF81891">
    <property type="entry name" value="Poly A polymerase C-terminal region-like"/>
    <property type="match status" value="1"/>
</dbReference>
<dbReference type="Gene3D" id="3.30.460.10">
    <property type="entry name" value="Beta Polymerase, domain 2"/>
    <property type="match status" value="1"/>
</dbReference>
<evidence type="ECO:0000256" key="8">
    <source>
        <dbReference type="ARBA" id="ARBA00022741"/>
    </source>
</evidence>
<dbReference type="SUPFAM" id="SSF81301">
    <property type="entry name" value="Nucleotidyltransferase"/>
    <property type="match status" value="1"/>
</dbReference>
<dbReference type="InterPro" id="IPR000644">
    <property type="entry name" value="CBS_dom"/>
</dbReference>
<dbReference type="Pfam" id="PF02272">
    <property type="entry name" value="DHHA1"/>
    <property type="match status" value="1"/>
</dbReference>
<keyword evidence="3" id="KW-0820">tRNA-binding</keyword>
<dbReference type="EMBL" id="FWEV01000068">
    <property type="protein sequence ID" value="SLM28824.1"/>
    <property type="molecule type" value="Genomic_DNA"/>
</dbReference>
<dbReference type="GO" id="GO:0004810">
    <property type="term" value="F:CCA tRNA nucleotidyltransferase activity"/>
    <property type="evidence" value="ECO:0007669"/>
    <property type="project" value="UniProtKB-EC"/>
</dbReference>
<comment type="cofactor">
    <cofactor evidence="1">
        <name>Mg(2+)</name>
        <dbReference type="ChEBI" id="CHEBI:18420"/>
    </cofactor>
</comment>
<dbReference type="PANTHER" id="PTHR47788">
    <property type="entry name" value="POLYA POLYMERASE"/>
    <property type="match status" value="1"/>
</dbReference>
<dbReference type="SUPFAM" id="SSF64182">
    <property type="entry name" value="DHH phosphoesterases"/>
    <property type="match status" value="1"/>
</dbReference>
<dbReference type="PROSITE" id="PS51371">
    <property type="entry name" value="CBS"/>
    <property type="match status" value="2"/>
</dbReference>
<evidence type="ECO:0000259" key="14">
    <source>
        <dbReference type="PROSITE" id="PS51371"/>
    </source>
</evidence>
<feature type="domain" description="CBS" evidence="14">
    <location>
        <begin position="379"/>
        <end position="436"/>
    </location>
</feature>
<keyword evidence="9" id="KW-0460">Magnesium</keyword>